<keyword evidence="2" id="KW-1185">Reference proteome</keyword>
<dbReference type="AlphaFoldDB" id="A0A0L6Z7F9"/>
<dbReference type="RefSeq" id="WP_052222126.1">
    <property type="nucleotide sequence ID" value="NZ_LHUR01000031.1"/>
</dbReference>
<dbReference type="EMBL" id="LHUR01000031">
    <property type="protein sequence ID" value="KOA18899.1"/>
    <property type="molecule type" value="Genomic_DNA"/>
</dbReference>
<comment type="caution">
    <text evidence="1">The sequence shown here is derived from an EMBL/GenBank/DDBJ whole genome shotgun (WGS) entry which is preliminary data.</text>
</comment>
<reference evidence="2" key="1">
    <citation type="submission" date="2015-08" db="EMBL/GenBank/DDBJ databases">
        <title>Genome sequence of the strict anaerobe Clostridium homopropionicum LuHBu1 (DSM 5847T).</title>
        <authorList>
            <person name="Poehlein A."/>
            <person name="Beck M."/>
            <person name="Schiel-Bengelsdorf B."/>
            <person name="Bengelsdorf F.R."/>
            <person name="Daniel R."/>
            <person name="Duerre P."/>
        </authorList>
    </citation>
    <scope>NUCLEOTIDE SEQUENCE [LARGE SCALE GENOMIC DNA]</scope>
    <source>
        <strain evidence="2">DSM 5847</strain>
    </source>
</reference>
<evidence type="ECO:0000313" key="2">
    <source>
        <dbReference type="Proteomes" id="UP000037043"/>
    </source>
</evidence>
<sequence>MKVFTVKKEKEETLDEKTFGVVSSLNFKGRDNFNYIIIENPSDSRKIYIIKNLDVMIRECNNELSLMQGETDKMNKISKMNGYKKLADLNLFDGIEKNNNNEEIELVKNIINQNKRYNILNDSALIMLPGGCLSIKLKKEVSDLDININWTSDDIYNS</sequence>
<proteinExistence type="predicted"/>
<name>A0A0L6Z7F9_9CLOT</name>
<dbReference type="Proteomes" id="UP000037043">
    <property type="component" value="Unassembled WGS sequence"/>
</dbReference>
<organism evidence="1 2">
    <name type="scientific">Clostridium homopropionicum DSM 5847</name>
    <dbReference type="NCBI Taxonomy" id="1121318"/>
    <lineage>
        <taxon>Bacteria</taxon>
        <taxon>Bacillati</taxon>
        <taxon>Bacillota</taxon>
        <taxon>Clostridia</taxon>
        <taxon>Eubacteriales</taxon>
        <taxon>Clostridiaceae</taxon>
        <taxon>Clostridium</taxon>
    </lineage>
</organism>
<dbReference type="STRING" id="36844.SAMN04488501_109116"/>
<accession>A0A0L6Z7F9</accession>
<dbReference type="PATRIC" id="fig|1121318.3.peg.2651"/>
<evidence type="ECO:0000313" key="1">
    <source>
        <dbReference type="EMBL" id="KOA18899.1"/>
    </source>
</evidence>
<gene>
    <name evidence="1" type="ORF">CLHOM_26390</name>
</gene>
<protein>
    <submittedName>
        <fullName evidence="1">Uncharacterized protein</fullName>
    </submittedName>
</protein>